<protein>
    <recommendedName>
        <fullName evidence="4">AB hydrolase-1 domain-containing protein</fullName>
    </recommendedName>
</protein>
<proteinExistence type="inferred from homology"/>
<dbReference type="PANTHER" id="PTHR10794:SF63">
    <property type="entry name" value="ALPHA_BETA HYDROLASE 1, ISOFORM A"/>
    <property type="match status" value="1"/>
</dbReference>
<reference evidence="2 3" key="1">
    <citation type="submission" date="2024-02" db="EMBL/GenBank/DDBJ databases">
        <title>A draft genome for the cacao thread blight pathogen Marasmius crinis-equi.</title>
        <authorList>
            <person name="Cohen S.P."/>
            <person name="Baruah I.K."/>
            <person name="Amoako-Attah I."/>
            <person name="Bukari Y."/>
            <person name="Meinhardt L.W."/>
            <person name="Bailey B.A."/>
        </authorList>
    </citation>
    <scope>NUCLEOTIDE SEQUENCE [LARGE SCALE GENOMIC DNA]</scope>
    <source>
        <strain evidence="2 3">GH-76</strain>
    </source>
</reference>
<dbReference type="PANTHER" id="PTHR10794">
    <property type="entry name" value="ABHYDROLASE DOMAIN-CONTAINING PROTEIN"/>
    <property type="match status" value="1"/>
</dbReference>
<dbReference type="Gene3D" id="3.40.50.1820">
    <property type="entry name" value="alpha/beta hydrolase"/>
    <property type="match status" value="1"/>
</dbReference>
<evidence type="ECO:0000313" key="2">
    <source>
        <dbReference type="EMBL" id="KAL0577146.1"/>
    </source>
</evidence>
<comment type="similarity">
    <text evidence="1">Belongs to the AB hydrolase superfamily. AB hydrolase 4 family.</text>
</comment>
<evidence type="ECO:0000313" key="3">
    <source>
        <dbReference type="Proteomes" id="UP001465976"/>
    </source>
</evidence>
<dbReference type="InterPro" id="IPR050960">
    <property type="entry name" value="AB_hydrolase_4_sf"/>
</dbReference>
<dbReference type="InterPro" id="IPR012020">
    <property type="entry name" value="ABHD4"/>
</dbReference>
<dbReference type="EMBL" id="JBAHYK010000176">
    <property type="protein sequence ID" value="KAL0577146.1"/>
    <property type="molecule type" value="Genomic_DNA"/>
</dbReference>
<evidence type="ECO:0000256" key="1">
    <source>
        <dbReference type="ARBA" id="ARBA00010884"/>
    </source>
</evidence>
<keyword evidence="3" id="KW-1185">Reference proteome</keyword>
<organism evidence="2 3">
    <name type="scientific">Marasmius crinis-equi</name>
    <dbReference type="NCBI Taxonomy" id="585013"/>
    <lineage>
        <taxon>Eukaryota</taxon>
        <taxon>Fungi</taxon>
        <taxon>Dikarya</taxon>
        <taxon>Basidiomycota</taxon>
        <taxon>Agaricomycotina</taxon>
        <taxon>Agaricomycetes</taxon>
        <taxon>Agaricomycetidae</taxon>
        <taxon>Agaricales</taxon>
        <taxon>Marasmiineae</taxon>
        <taxon>Marasmiaceae</taxon>
        <taxon>Marasmius</taxon>
    </lineage>
</organism>
<comment type="caution">
    <text evidence="2">The sequence shown here is derived from an EMBL/GenBank/DDBJ whole genome shotgun (WGS) entry which is preliminary data.</text>
</comment>
<dbReference type="SUPFAM" id="SSF53474">
    <property type="entry name" value="alpha/beta-Hydrolases"/>
    <property type="match status" value="1"/>
</dbReference>
<dbReference type="Proteomes" id="UP001465976">
    <property type="component" value="Unassembled WGS sequence"/>
</dbReference>
<evidence type="ECO:0008006" key="4">
    <source>
        <dbReference type="Google" id="ProtNLM"/>
    </source>
</evidence>
<dbReference type="PIRSF" id="PIRSF005211">
    <property type="entry name" value="Ab_hydro_YheT"/>
    <property type="match status" value="1"/>
</dbReference>
<name>A0ABR3FPX4_9AGAR</name>
<gene>
    <name evidence="2" type="ORF">V5O48_004860</name>
</gene>
<dbReference type="InterPro" id="IPR029058">
    <property type="entry name" value="AB_hydrolase_fold"/>
</dbReference>
<accession>A0ABR3FPX4</accession>
<sequence length="304" mass="33964">MLRGGTPITSQRFYMAGETEDLRQALAYLSFKYPNAPLHGLGFSLGANMITRYVAQEGKNSRLWSACVLANPWDFNANSVALNATYVGYYVYNRALGHNTKTLVQRHLKPLALDNPSHPLAEAAQRLMKFPNPTLTEYDDVFSRFIGGRPGWDGKGPYYPFASVGEFYDHVSSHRMMKDVKVPLLAINAKDDPIVQHIPTMDGKDAEEESPYTVMAVTSGGGHLGWFKDGSGDRWTTRPVLEWIRMMSEDVRWDDQGIERGTRVYSDEEGWVREPGRPLLGCKELEGGELIDGNGSETAVLRGL</sequence>